<feature type="domain" description="Multidrug resistance protein MdtA-like alpha-helical hairpin" evidence="5">
    <location>
        <begin position="108"/>
        <end position="177"/>
    </location>
</feature>
<keyword evidence="3" id="KW-0175">Coiled coil</keyword>
<dbReference type="PROSITE" id="PS51257">
    <property type="entry name" value="PROKAR_LIPOPROTEIN"/>
    <property type="match status" value="1"/>
</dbReference>
<protein>
    <submittedName>
        <fullName evidence="9">Efflux RND transporter periplasmic adaptor subunit</fullName>
    </submittedName>
</protein>
<dbReference type="Pfam" id="PF25967">
    <property type="entry name" value="RND-MFP_C"/>
    <property type="match status" value="1"/>
</dbReference>
<dbReference type="Pfam" id="PF25917">
    <property type="entry name" value="BSH_RND"/>
    <property type="match status" value="1"/>
</dbReference>
<comment type="caution">
    <text evidence="9">The sequence shown here is derived from an EMBL/GenBank/DDBJ whole genome shotgun (WGS) entry which is preliminary data.</text>
</comment>
<feature type="domain" description="Multidrug resistance protein MdtA-like beta-barrel" evidence="7">
    <location>
        <begin position="214"/>
        <end position="301"/>
    </location>
</feature>
<dbReference type="RefSeq" id="WP_377360604.1">
    <property type="nucleotide sequence ID" value="NZ_JBHTCM010000026.1"/>
</dbReference>
<reference evidence="10" key="1">
    <citation type="journal article" date="2019" name="Int. J. Syst. Evol. Microbiol.">
        <title>The Global Catalogue of Microorganisms (GCM) 10K type strain sequencing project: providing services to taxonomists for standard genome sequencing and annotation.</title>
        <authorList>
            <consortium name="The Broad Institute Genomics Platform"/>
            <consortium name="The Broad Institute Genome Sequencing Center for Infectious Disease"/>
            <person name="Wu L."/>
            <person name="Ma J."/>
        </authorList>
    </citation>
    <scope>NUCLEOTIDE SEQUENCE [LARGE SCALE GENOMIC DNA]</scope>
    <source>
        <strain evidence="10">CGMCC 1.16275</strain>
    </source>
</reference>
<dbReference type="InterPro" id="IPR058627">
    <property type="entry name" value="MdtA-like_C"/>
</dbReference>
<comment type="subcellular location">
    <subcellularLocation>
        <location evidence="1">Cell envelope</location>
    </subcellularLocation>
</comment>
<dbReference type="Pfam" id="PF25876">
    <property type="entry name" value="HH_MFP_RND"/>
    <property type="match status" value="1"/>
</dbReference>
<sequence length="397" mass="41604">MPRVNKALTSAAAAVILLLAACGEAPQQAGGPPGMGPQGPVEVAVATVETKPVPVTTELPGRTAAFRIAEVRPQVNGIIQKRLFQEGGTVKAGDQLYQIDPAPYEATVASAKAELSEAEANLKTQRAKAKRYRELVKTSTVSQQALDDAIAAEGQGEARVAAARASLQKAQIDLGYTKVYAPISGRIGKSSVTEGALVTANQAAPLATIQQLDPIYVDITQSVSQLMRLRRDIAEGRVLSTNGRTPVTLEIEGVEYGTPGELQFADVTVDTGTNSVLLRAVVPNPNQELLPGLFVRARVLQGAREDAILISQRAVVRQPNGSAMVWVVGDDGIVNPRPVQAAQAIGSDWLVTGGLKPGERIVMEGLQKIRPGAPVKPVPVAAAQVATGQPAAPRQAD</sequence>
<keyword evidence="10" id="KW-1185">Reference proteome</keyword>
<dbReference type="InterPro" id="IPR006143">
    <property type="entry name" value="RND_pump_MFP"/>
</dbReference>
<dbReference type="Proteomes" id="UP001596456">
    <property type="component" value="Unassembled WGS sequence"/>
</dbReference>
<name>A0ABW2L0B9_9PROT</name>
<evidence type="ECO:0000259" key="7">
    <source>
        <dbReference type="Pfam" id="PF25944"/>
    </source>
</evidence>
<dbReference type="InterPro" id="IPR058624">
    <property type="entry name" value="MdtA-like_HH"/>
</dbReference>
<evidence type="ECO:0000313" key="9">
    <source>
        <dbReference type="EMBL" id="MFC7335063.1"/>
    </source>
</evidence>
<keyword evidence="4" id="KW-0732">Signal</keyword>
<dbReference type="SUPFAM" id="SSF111369">
    <property type="entry name" value="HlyD-like secretion proteins"/>
    <property type="match status" value="1"/>
</dbReference>
<evidence type="ECO:0000259" key="8">
    <source>
        <dbReference type="Pfam" id="PF25967"/>
    </source>
</evidence>
<dbReference type="PANTHER" id="PTHR30158:SF3">
    <property type="entry name" value="MULTIDRUG EFFLUX PUMP SUBUNIT ACRA-RELATED"/>
    <property type="match status" value="1"/>
</dbReference>
<gene>
    <name evidence="9" type="ORF">ACFQPS_17990</name>
</gene>
<feature type="coiled-coil region" evidence="3">
    <location>
        <begin position="108"/>
        <end position="135"/>
    </location>
</feature>
<evidence type="ECO:0000259" key="6">
    <source>
        <dbReference type="Pfam" id="PF25917"/>
    </source>
</evidence>
<dbReference type="Gene3D" id="2.40.50.100">
    <property type="match status" value="1"/>
</dbReference>
<dbReference type="PANTHER" id="PTHR30158">
    <property type="entry name" value="ACRA/E-RELATED COMPONENT OF DRUG EFFLUX TRANSPORTER"/>
    <property type="match status" value="1"/>
</dbReference>
<dbReference type="Gene3D" id="2.40.420.20">
    <property type="match status" value="1"/>
</dbReference>
<feature type="chain" id="PRO_5046203768" evidence="4">
    <location>
        <begin position="30"/>
        <end position="397"/>
    </location>
</feature>
<evidence type="ECO:0000259" key="5">
    <source>
        <dbReference type="Pfam" id="PF25876"/>
    </source>
</evidence>
<feature type="domain" description="Multidrug resistance protein MdtA-like barrel-sandwich hybrid" evidence="6">
    <location>
        <begin position="67"/>
        <end position="210"/>
    </location>
</feature>
<feature type="domain" description="Multidrug resistance protein MdtA-like C-terminal permuted SH3" evidence="8">
    <location>
        <begin position="306"/>
        <end position="368"/>
    </location>
</feature>
<comment type="similarity">
    <text evidence="2">Belongs to the membrane fusion protein (MFP) (TC 8.A.1) family.</text>
</comment>
<dbReference type="Gene3D" id="2.40.30.170">
    <property type="match status" value="1"/>
</dbReference>
<evidence type="ECO:0000256" key="2">
    <source>
        <dbReference type="ARBA" id="ARBA00009477"/>
    </source>
</evidence>
<dbReference type="EMBL" id="JBHTCM010000026">
    <property type="protein sequence ID" value="MFC7335063.1"/>
    <property type="molecule type" value="Genomic_DNA"/>
</dbReference>
<evidence type="ECO:0000256" key="3">
    <source>
        <dbReference type="SAM" id="Coils"/>
    </source>
</evidence>
<evidence type="ECO:0000313" key="10">
    <source>
        <dbReference type="Proteomes" id="UP001596456"/>
    </source>
</evidence>
<proteinExistence type="inferred from homology"/>
<dbReference type="Gene3D" id="1.10.287.470">
    <property type="entry name" value="Helix hairpin bin"/>
    <property type="match status" value="1"/>
</dbReference>
<dbReference type="Pfam" id="PF25944">
    <property type="entry name" value="Beta-barrel_RND"/>
    <property type="match status" value="1"/>
</dbReference>
<accession>A0ABW2L0B9</accession>
<dbReference type="InterPro" id="IPR058626">
    <property type="entry name" value="MdtA-like_b-barrel"/>
</dbReference>
<dbReference type="NCBIfam" id="TIGR01730">
    <property type="entry name" value="RND_mfp"/>
    <property type="match status" value="1"/>
</dbReference>
<feature type="signal peptide" evidence="4">
    <location>
        <begin position="1"/>
        <end position="29"/>
    </location>
</feature>
<evidence type="ECO:0000256" key="1">
    <source>
        <dbReference type="ARBA" id="ARBA00004196"/>
    </source>
</evidence>
<evidence type="ECO:0000256" key="4">
    <source>
        <dbReference type="SAM" id="SignalP"/>
    </source>
</evidence>
<organism evidence="9 10">
    <name type="scientific">Rhodocista pekingensis</name>
    <dbReference type="NCBI Taxonomy" id="201185"/>
    <lineage>
        <taxon>Bacteria</taxon>
        <taxon>Pseudomonadati</taxon>
        <taxon>Pseudomonadota</taxon>
        <taxon>Alphaproteobacteria</taxon>
        <taxon>Rhodospirillales</taxon>
        <taxon>Azospirillaceae</taxon>
        <taxon>Rhodocista</taxon>
    </lineage>
</organism>
<dbReference type="InterPro" id="IPR058625">
    <property type="entry name" value="MdtA-like_BSH"/>
</dbReference>